<dbReference type="Proteomes" id="UP000198937">
    <property type="component" value="Unassembled WGS sequence"/>
</dbReference>
<evidence type="ECO:0000313" key="2">
    <source>
        <dbReference type="EMBL" id="SCL56790.1"/>
    </source>
</evidence>
<accession>A0A1C6US69</accession>
<protein>
    <submittedName>
        <fullName evidence="2">Uncharacterized protein</fullName>
    </submittedName>
</protein>
<dbReference type="STRING" id="683228.GA0070617_3343"/>
<feature type="region of interest" description="Disordered" evidence="1">
    <location>
        <begin position="154"/>
        <end position="195"/>
    </location>
</feature>
<organism evidence="2 3">
    <name type="scientific">Micromonospora yangpuensis</name>
    <dbReference type="NCBI Taxonomy" id="683228"/>
    <lineage>
        <taxon>Bacteria</taxon>
        <taxon>Bacillati</taxon>
        <taxon>Actinomycetota</taxon>
        <taxon>Actinomycetes</taxon>
        <taxon>Micromonosporales</taxon>
        <taxon>Micromonosporaceae</taxon>
        <taxon>Micromonospora</taxon>
    </lineage>
</organism>
<gene>
    <name evidence="2" type="ORF">GA0070617_3343</name>
</gene>
<dbReference type="RefSeq" id="WP_091438858.1">
    <property type="nucleotide sequence ID" value="NZ_BMMJ01000005.1"/>
</dbReference>
<feature type="compositionally biased region" description="Gly residues" evidence="1">
    <location>
        <begin position="177"/>
        <end position="195"/>
    </location>
</feature>
<sequence length="195" mass="21225">MPPTPPDLPTFDVTDWDAPQVSQAATMQSPQPQPQPSGRSFHEGVKEVVIGFRRGLNPLDPETRAKVDELVGQLNLGDKPTEGYEAEDEAVTGDLPLEPRERDRRNVYYLQEMRKHLEKAGSAQTTLGQTVQAAIDTFNRPRGDRSLPRHATAEKLLSRASTRRQPGGHVPYRPAGGQFGGPASGQGGRSGPGRV</sequence>
<name>A0A1C6US69_9ACTN</name>
<feature type="region of interest" description="Disordered" evidence="1">
    <location>
        <begin position="1"/>
        <end position="43"/>
    </location>
</feature>
<reference evidence="3" key="1">
    <citation type="submission" date="2016-06" db="EMBL/GenBank/DDBJ databases">
        <authorList>
            <person name="Varghese N."/>
            <person name="Submissions Spin"/>
        </authorList>
    </citation>
    <scope>NUCLEOTIDE SEQUENCE [LARGE SCALE GENOMIC DNA]</scope>
    <source>
        <strain evidence="3">DSM 45577</strain>
    </source>
</reference>
<dbReference type="EMBL" id="FMIA01000002">
    <property type="protein sequence ID" value="SCL56790.1"/>
    <property type="molecule type" value="Genomic_DNA"/>
</dbReference>
<dbReference type="AlphaFoldDB" id="A0A1C6US69"/>
<feature type="region of interest" description="Disordered" evidence="1">
    <location>
        <begin position="76"/>
        <end position="99"/>
    </location>
</feature>
<evidence type="ECO:0000313" key="3">
    <source>
        <dbReference type="Proteomes" id="UP000198937"/>
    </source>
</evidence>
<evidence type="ECO:0000256" key="1">
    <source>
        <dbReference type="SAM" id="MobiDB-lite"/>
    </source>
</evidence>
<keyword evidence="3" id="KW-1185">Reference proteome</keyword>
<proteinExistence type="predicted"/>